<dbReference type="AlphaFoldDB" id="A0AAD1ZUI9"/>
<evidence type="ECO:0000313" key="1">
    <source>
        <dbReference type="EMBL" id="CAI9774531.1"/>
    </source>
</evidence>
<organism evidence="1 2">
    <name type="scientific">Fraxinus pennsylvanica</name>
    <dbReference type="NCBI Taxonomy" id="56036"/>
    <lineage>
        <taxon>Eukaryota</taxon>
        <taxon>Viridiplantae</taxon>
        <taxon>Streptophyta</taxon>
        <taxon>Embryophyta</taxon>
        <taxon>Tracheophyta</taxon>
        <taxon>Spermatophyta</taxon>
        <taxon>Magnoliopsida</taxon>
        <taxon>eudicotyledons</taxon>
        <taxon>Gunneridae</taxon>
        <taxon>Pentapetalae</taxon>
        <taxon>asterids</taxon>
        <taxon>lamiids</taxon>
        <taxon>Lamiales</taxon>
        <taxon>Oleaceae</taxon>
        <taxon>Oleeae</taxon>
        <taxon>Fraxinus</taxon>
    </lineage>
</organism>
<evidence type="ECO:0000313" key="2">
    <source>
        <dbReference type="Proteomes" id="UP000834106"/>
    </source>
</evidence>
<gene>
    <name evidence="1" type="ORF">FPE_LOCUS21961</name>
</gene>
<reference evidence="1" key="1">
    <citation type="submission" date="2023-05" db="EMBL/GenBank/DDBJ databases">
        <authorList>
            <person name="Huff M."/>
        </authorList>
    </citation>
    <scope>NUCLEOTIDE SEQUENCE</scope>
</reference>
<dbReference type="Proteomes" id="UP000834106">
    <property type="component" value="Chromosome 13"/>
</dbReference>
<dbReference type="EMBL" id="OU503048">
    <property type="protein sequence ID" value="CAI9774531.1"/>
    <property type="molecule type" value="Genomic_DNA"/>
</dbReference>
<sequence>MIVSKQQMTIPKLPKHLWTNIKVFLILKAPKNLWRVIKLKYAAKKLKSLLKTNLWDLEDTDYLDEIISAAAVSSLLIEIVSCIVKIADSVHELASVEKFQQ</sequence>
<name>A0AAD1ZUI9_9LAMI</name>
<accession>A0AAD1ZUI9</accession>
<protein>
    <submittedName>
        <fullName evidence="1">Uncharacterized protein</fullName>
    </submittedName>
</protein>
<keyword evidence="2" id="KW-1185">Reference proteome</keyword>
<proteinExistence type="predicted"/>